<dbReference type="Gene3D" id="2.160.20.10">
    <property type="entry name" value="Single-stranded right-handed beta-helix, Pectin lyase-like"/>
    <property type="match status" value="1"/>
</dbReference>
<dbReference type="SUPFAM" id="SSF51126">
    <property type="entry name" value="Pectin lyase-like"/>
    <property type="match status" value="1"/>
</dbReference>
<dbReference type="InterPro" id="IPR012334">
    <property type="entry name" value="Pectin_lyas_fold"/>
</dbReference>
<dbReference type="GO" id="GO:0051701">
    <property type="term" value="P:biological process involved in interaction with host"/>
    <property type="evidence" value="ECO:0007669"/>
    <property type="project" value="UniProtKB-ARBA"/>
</dbReference>
<reference evidence="3 4" key="1">
    <citation type="submission" date="2018-03" db="EMBL/GenBank/DDBJ databases">
        <authorList>
            <person name="Keele B.F."/>
        </authorList>
    </citation>
    <scope>NUCLEOTIDE SEQUENCE [LARGE SCALE GENOMIC DNA]</scope>
</reference>
<keyword evidence="2" id="KW-0946">Virion</keyword>
<dbReference type="SMART" id="SM00710">
    <property type="entry name" value="PbH1"/>
    <property type="match status" value="7"/>
</dbReference>
<dbReference type="Proteomes" id="UP000246280">
    <property type="component" value="Segment"/>
</dbReference>
<dbReference type="GO" id="GO:0019058">
    <property type="term" value="P:viral life cycle"/>
    <property type="evidence" value="ECO:0007669"/>
    <property type="project" value="UniProtKB-ARBA"/>
</dbReference>
<dbReference type="KEGG" id="vg:54991241"/>
<evidence type="ECO:0000313" key="4">
    <source>
        <dbReference type="Proteomes" id="UP000246280"/>
    </source>
</evidence>
<dbReference type="InterPro" id="IPR006626">
    <property type="entry name" value="PbH1"/>
</dbReference>
<organism evidence="3 4">
    <name type="scientific">Burkholderia phage vB_BmuP_KL4</name>
    <dbReference type="NCBI Taxonomy" id="2115967"/>
    <lineage>
        <taxon>Viruses</taxon>
        <taxon>Duplodnaviria</taxon>
        <taxon>Heunggongvirae</taxon>
        <taxon>Uroviricota</taxon>
        <taxon>Caudoviricetes</taxon>
        <taxon>Kelquatrovirus</taxon>
        <taxon>Kelquatrovirus KL4</taxon>
    </lineage>
</organism>
<sequence>MTVTSSTQDVSYSTDGATVDFPVPFYFIEDADVLVDKIDGNENVVALRLGTDFIVSGAGDQNGGQIKTLTTYPAGFTLHIYRIVPVTQETQYQQNDPFPAKSTEKALDKLTMIAQQNSAAVANAIRYPRSEFGVDGTLPSSSERALKVLGFDVLGRQTMLPLPASVGAGDLRNEMWRAGVDFEPGTSTSVTLSRAYGTKANIGIVVMAGVAQAPDTYSVSGNTLTFLDDTGSPAPIPEGVDKIWCIGGTTLSIWMPADESVGDPQLNWRGILGRTVDSIAALRQLDKSRYDRVIVVGYYAPGDGGGGIYVHDATDNSSDDNGGTIIKAADGGRWKLSQTSPVSVRQFGAKGDGAFNDTAAFKAALSAVDTLFVPAGRFVITGAIGSKTNSIGQKILGTSGGQSILQISGTNAQLQVSGYGWQVRNICFEAAGIPNAALVTGETSDNHGSVLDSCQFVCDATGTSYFTAAAVLNNVWSSTISNNDFRNAPLGSTTCRGYGLQGNYSVNNAVFGNKFQGFDKALYWSDVQGYSHYCEGWLISNNTFVVNNYHLYLAEGLQPTIANNIIDITQSGFAIYCRADTAHIRGNWINTTDLSSGAILFDTVSRPIVEGNTISKLSAGTVAIAGTATSYLIVRGNTILGFGLGLSANSGGAGCFGWTVDGNTFLNQSARAFDLTLLTAMAPNYFGSGNIISGTSPGTYASNVYIDAKQYNISVLLGLSGGSSQDVDIPIPAGIFLDTPDAGMALSASDEVIGFYVSSASTATSARFTLKKRDGTNLPSANVRFSVFLSNPG</sequence>
<dbReference type="GeneID" id="54991241"/>
<keyword evidence="4" id="KW-1185">Reference proteome</keyword>
<name>A0A2S1GN23_9CAUD</name>
<reference evidence="3 4" key="2">
    <citation type="submission" date="2018-05" db="EMBL/GenBank/DDBJ databases">
        <title>Lysogenic conversion of Stenotrophomonas maltophilia by temperate phage DLP4.</title>
        <authorList>
            <person name="Dennis J."/>
            <person name="Stothard P."/>
        </authorList>
    </citation>
    <scope>NUCLEOTIDE SEQUENCE [LARGE SCALE GENOMIC DNA]</scope>
</reference>
<evidence type="ECO:0000256" key="2">
    <source>
        <dbReference type="ARBA" id="ARBA00022844"/>
    </source>
</evidence>
<accession>A0A2S1GN23</accession>
<protein>
    <submittedName>
        <fullName evidence="3">Putative tail fiber protein</fullName>
    </submittedName>
</protein>
<dbReference type="EMBL" id="MH128984">
    <property type="protein sequence ID" value="AWD90788.1"/>
    <property type="molecule type" value="Genomic_DNA"/>
</dbReference>
<proteinExistence type="predicted"/>
<dbReference type="RefSeq" id="YP_009800738.1">
    <property type="nucleotide sequence ID" value="NC_047958.1"/>
</dbReference>
<comment type="subcellular location">
    <subcellularLocation>
        <location evidence="1">Virion</location>
    </subcellularLocation>
</comment>
<dbReference type="GO" id="GO:0044423">
    <property type="term" value="C:virion component"/>
    <property type="evidence" value="ECO:0007669"/>
    <property type="project" value="UniProtKB-KW"/>
</dbReference>
<evidence type="ECO:0000313" key="3">
    <source>
        <dbReference type="EMBL" id="AWD90788.1"/>
    </source>
</evidence>
<dbReference type="InterPro" id="IPR011050">
    <property type="entry name" value="Pectin_lyase_fold/virulence"/>
</dbReference>
<evidence type="ECO:0000256" key="1">
    <source>
        <dbReference type="ARBA" id="ARBA00004328"/>
    </source>
</evidence>